<dbReference type="InterPro" id="IPR016896">
    <property type="entry name" value="DUF2860"/>
</dbReference>
<dbReference type="Pfam" id="PF11059">
    <property type="entry name" value="DUF2860"/>
    <property type="match status" value="1"/>
</dbReference>
<dbReference type="PIRSF" id="PIRSF028696">
    <property type="entry name" value="UCP028696"/>
    <property type="match status" value="1"/>
</dbReference>
<feature type="chain" id="PRO_5015781080" evidence="1">
    <location>
        <begin position="30"/>
        <end position="346"/>
    </location>
</feature>
<dbReference type="Proteomes" id="UP000241771">
    <property type="component" value="Unassembled WGS sequence"/>
</dbReference>
<evidence type="ECO:0000256" key="1">
    <source>
        <dbReference type="SAM" id="SignalP"/>
    </source>
</evidence>
<keyword evidence="1" id="KW-0732">Signal</keyword>
<dbReference type="EMBL" id="PYMA01000002">
    <property type="protein sequence ID" value="PSW21477.1"/>
    <property type="molecule type" value="Genomic_DNA"/>
</dbReference>
<accession>A0A2T3NYX4</accession>
<protein>
    <submittedName>
        <fullName evidence="2">DUF2860 domain-containing protein</fullName>
    </submittedName>
</protein>
<organism evidence="2 3">
    <name type="scientific">Photobacterium sanctipauli</name>
    <dbReference type="NCBI Taxonomy" id="1342794"/>
    <lineage>
        <taxon>Bacteria</taxon>
        <taxon>Pseudomonadati</taxon>
        <taxon>Pseudomonadota</taxon>
        <taxon>Gammaproteobacteria</taxon>
        <taxon>Vibrionales</taxon>
        <taxon>Vibrionaceae</taxon>
        <taxon>Photobacterium</taxon>
    </lineage>
</organism>
<reference evidence="2 3" key="1">
    <citation type="submission" date="2018-01" db="EMBL/GenBank/DDBJ databases">
        <title>Whole genome sequencing of Histamine producing bacteria.</title>
        <authorList>
            <person name="Butler K."/>
        </authorList>
    </citation>
    <scope>NUCLEOTIDE SEQUENCE [LARGE SCALE GENOMIC DNA]</scope>
    <source>
        <strain evidence="2 3">DSM 100436</strain>
    </source>
</reference>
<name>A0A2T3NYX4_9GAMM</name>
<feature type="signal peptide" evidence="1">
    <location>
        <begin position="1"/>
        <end position="29"/>
    </location>
</feature>
<comment type="caution">
    <text evidence="2">The sequence shown here is derived from an EMBL/GenBank/DDBJ whole genome shotgun (WGS) entry which is preliminary data.</text>
</comment>
<proteinExistence type="predicted"/>
<gene>
    <name evidence="2" type="ORF">C9I98_05990</name>
</gene>
<evidence type="ECO:0000313" key="2">
    <source>
        <dbReference type="EMBL" id="PSW21477.1"/>
    </source>
</evidence>
<sequence length="346" mass="39045">MRKLRFVKFRLLNLKLLLIGLAACSQAYALDAIPQQDGFSGFVNLGAGITNVESNTLAEISGINLGNKSIDSVFDSPKDKSAGIPVIGLEIAYTFAESRTQIFLGNQLEDYLRFDFSTRAGIRQEIGKAGIIGVSYLQTPLATEVWEDPFVENSDRNSTDRTSNGFRLIWDKMYGTGLELSYSQREIDIDDERSGEFLGLMEEEKNALDRNGDSRRFAIKYTFNVDKGKHIISPQFTFIDQDLDGESMAYDGVALNVNYIYSMGRWHFVSNASIAGLNYDEENPIYDQKADTQRYGASFTAFYGAPFGWKNWLFNTGVVWFEEDSDIKFYDSSVQLLSAGMLYRFK</sequence>
<keyword evidence="3" id="KW-1185">Reference proteome</keyword>
<evidence type="ECO:0000313" key="3">
    <source>
        <dbReference type="Proteomes" id="UP000241771"/>
    </source>
</evidence>
<dbReference type="AlphaFoldDB" id="A0A2T3NYX4"/>
<dbReference type="OrthoDB" id="6199337at2"/>